<dbReference type="Proteomes" id="UP000759298">
    <property type="component" value="Unassembled WGS sequence"/>
</dbReference>
<dbReference type="PANTHER" id="PTHR21666">
    <property type="entry name" value="PEPTIDASE-RELATED"/>
    <property type="match status" value="1"/>
</dbReference>
<feature type="domain" description="M23ase beta-sheet core" evidence="9">
    <location>
        <begin position="125"/>
        <end position="219"/>
    </location>
</feature>
<keyword evidence="8" id="KW-0812">Transmembrane</keyword>
<dbReference type="EMBL" id="JAHWXP010000001">
    <property type="protein sequence ID" value="MBY8335937.1"/>
    <property type="molecule type" value="Genomic_DNA"/>
</dbReference>
<keyword evidence="5" id="KW-0862">Zinc</keyword>
<protein>
    <submittedName>
        <fullName evidence="10">M23 family metallopeptidase</fullName>
    </submittedName>
</protein>
<evidence type="ECO:0000313" key="10">
    <source>
        <dbReference type="EMBL" id="MBY8335937.1"/>
    </source>
</evidence>
<feature type="compositionally biased region" description="Polar residues" evidence="7">
    <location>
        <begin position="80"/>
        <end position="94"/>
    </location>
</feature>
<dbReference type="Gene3D" id="2.70.70.10">
    <property type="entry name" value="Glucose Permease (Domain IIA)"/>
    <property type="match status" value="1"/>
</dbReference>
<evidence type="ECO:0000313" key="11">
    <source>
        <dbReference type="Proteomes" id="UP000759298"/>
    </source>
</evidence>
<evidence type="ECO:0000259" key="9">
    <source>
        <dbReference type="Pfam" id="PF01551"/>
    </source>
</evidence>
<feature type="region of interest" description="Disordered" evidence="7">
    <location>
        <begin position="57"/>
        <end position="94"/>
    </location>
</feature>
<dbReference type="PANTHER" id="PTHR21666:SF288">
    <property type="entry name" value="CELL DIVISION PROTEIN YTFB"/>
    <property type="match status" value="1"/>
</dbReference>
<evidence type="ECO:0000256" key="3">
    <source>
        <dbReference type="ARBA" id="ARBA00022723"/>
    </source>
</evidence>
<evidence type="ECO:0000256" key="2">
    <source>
        <dbReference type="ARBA" id="ARBA00022670"/>
    </source>
</evidence>
<accession>A0ABS7PB44</accession>
<evidence type="ECO:0000256" key="7">
    <source>
        <dbReference type="SAM" id="MobiDB-lite"/>
    </source>
</evidence>
<evidence type="ECO:0000256" key="4">
    <source>
        <dbReference type="ARBA" id="ARBA00022801"/>
    </source>
</evidence>
<feature type="transmembrane region" description="Helical" evidence="8">
    <location>
        <begin position="6"/>
        <end position="29"/>
    </location>
</feature>
<organism evidence="10 11">
    <name type="scientific">Alteriqipengyuania abyssalis</name>
    <dbReference type="NCBI Taxonomy" id="2860200"/>
    <lineage>
        <taxon>Bacteria</taxon>
        <taxon>Pseudomonadati</taxon>
        <taxon>Pseudomonadota</taxon>
        <taxon>Alphaproteobacteria</taxon>
        <taxon>Sphingomonadales</taxon>
        <taxon>Erythrobacteraceae</taxon>
        <taxon>Alteriqipengyuania</taxon>
    </lineage>
</organism>
<sequence>MGTVDRIVTILVTATITSMVWIVAGGSLIEMSGADSQRDKTRPGASASEAARALTQETVAADGDKQTASQASTAERARNVASNDRATATRPQMRQLSQMVIPVLNVRPDELSDSFLAERDGGERLHEAIDIMAPKGTTVIAAAPGTIERIYRSETGGNSLYVRSPDRETIFYYAHLDQYAPGLKEGQKVRRGQRLGTVGTTGNAAPDAPHLHFAIMRTTDDSEWWEPTNAINPYPYLSRVER</sequence>
<keyword evidence="8" id="KW-0472">Membrane</keyword>
<keyword evidence="8" id="KW-1133">Transmembrane helix</keyword>
<evidence type="ECO:0000256" key="6">
    <source>
        <dbReference type="ARBA" id="ARBA00023049"/>
    </source>
</evidence>
<name>A0ABS7PB44_9SPHN</name>
<evidence type="ECO:0000256" key="8">
    <source>
        <dbReference type="SAM" id="Phobius"/>
    </source>
</evidence>
<evidence type="ECO:0000256" key="5">
    <source>
        <dbReference type="ARBA" id="ARBA00022833"/>
    </source>
</evidence>
<dbReference type="InterPro" id="IPR050570">
    <property type="entry name" value="Cell_wall_metabolism_enzyme"/>
</dbReference>
<keyword evidence="2" id="KW-0645">Protease</keyword>
<keyword evidence="11" id="KW-1185">Reference proteome</keyword>
<keyword evidence="4" id="KW-0378">Hydrolase</keyword>
<dbReference type="InterPro" id="IPR016047">
    <property type="entry name" value="M23ase_b-sheet_dom"/>
</dbReference>
<evidence type="ECO:0000256" key="1">
    <source>
        <dbReference type="ARBA" id="ARBA00001947"/>
    </source>
</evidence>
<dbReference type="CDD" id="cd12797">
    <property type="entry name" value="M23_peptidase"/>
    <property type="match status" value="1"/>
</dbReference>
<comment type="caution">
    <text evidence="10">The sequence shown here is derived from an EMBL/GenBank/DDBJ whole genome shotgun (WGS) entry which is preliminary data.</text>
</comment>
<dbReference type="SUPFAM" id="SSF51261">
    <property type="entry name" value="Duplicated hybrid motif"/>
    <property type="match status" value="1"/>
</dbReference>
<keyword evidence="3" id="KW-0479">Metal-binding</keyword>
<keyword evidence="6" id="KW-0482">Metalloprotease</keyword>
<dbReference type="Pfam" id="PF01551">
    <property type="entry name" value="Peptidase_M23"/>
    <property type="match status" value="1"/>
</dbReference>
<gene>
    <name evidence="10" type="ORF">KYN89_02650</name>
</gene>
<proteinExistence type="predicted"/>
<reference evidence="10 11" key="1">
    <citation type="submission" date="2021-07" db="EMBL/GenBank/DDBJ databases">
        <title>Alteriqipengyuania abyssalis NZ-12B nov, sp.nov isolated from deep sea sponge in pacific ocean.</title>
        <authorList>
            <person name="Tareen S."/>
            <person name="Wink J."/>
        </authorList>
    </citation>
    <scope>NUCLEOTIDE SEQUENCE [LARGE SCALE GENOMIC DNA]</scope>
    <source>
        <strain evidence="10 11">NZ-12B</strain>
    </source>
</reference>
<dbReference type="RefSeq" id="WP_222823677.1">
    <property type="nucleotide sequence ID" value="NZ_JAHWXP010000001.1"/>
</dbReference>
<comment type="cofactor">
    <cofactor evidence="1">
        <name>Zn(2+)</name>
        <dbReference type="ChEBI" id="CHEBI:29105"/>
    </cofactor>
</comment>
<dbReference type="InterPro" id="IPR011055">
    <property type="entry name" value="Dup_hybrid_motif"/>
</dbReference>